<dbReference type="Gene3D" id="1.50.10.100">
    <property type="entry name" value="Chondroitin AC/alginate lyase"/>
    <property type="match status" value="1"/>
</dbReference>
<keyword evidence="5" id="KW-1185">Reference proteome</keyword>
<evidence type="ECO:0000256" key="1">
    <source>
        <dbReference type="ARBA" id="ARBA00022729"/>
    </source>
</evidence>
<dbReference type="GO" id="GO:0016829">
    <property type="term" value="F:lyase activity"/>
    <property type="evidence" value="ECO:0007669"/>
    <property type="project" value="UniProtKB-KW"/>
</dbReference>
<protein>
    <submittedName>
        <fullName evidence="4">Conserved domain protein</fullName>
    </submittedName>
</protein>
<name>F3QVF3_9BACT</name>
<keyword evidence="2" id="KW-0456">Lyase</keyword>
<dbReference type="InterPro" id="IPR008929">
    <property type="entry name" value="Chondroitin_lyas"/>
</dbReference>
<dbReference type="InterPro" id="IPR008397">
    <property type="entry name" value="Alginate_lyase_dom"/>
</dbReference>
<dbReference type="STRING" id="762982.HMPREF9442_02179"/>
<dbReference type="Pfam" id="PF05426">
    <property type="entry name" value="Alginate_lyase"/>
    <property type="match status" value="1"/>
</dbReference>
<evidence type="ECO:0000259" key="3">
    <source>
        <dbReference type="Pfam" id="PF05426"/>
    </source>
</evidence>
<dbReference type="eggNOG" id="COG4733">
    <property type="taxonomic scope" value="Bacteria"/>
</dbReference>
<organism evidence="4 5">
    <name type="scientific">Paraprevotella xylaniphila YIT 11841</name>
    <dbReference type="NCBI Taxonomy" id="762982"/>
    <lineage>
        <taxon>Bacteria</taxon>
        <taxon>Pseudomonadati</taxon>
        <taxon>Bacteroidota</taxon>
        <taxon>Bacteroidia</taxon>
        <taxon>Bacteroidales</taxon>
        <taxon>Prevotellaceae</taxon>
        <taxon>Paraprevotella</taxon>
    </lineage>
</organism>
<proteinExistence type="predicted"/>
<gene>
    <name evidence="4" type="ORF">HMPREF9442_02179</name>
</gene>
<dbReference type="GO" id="GO:0042597">
    <property type="term" value="C:periplasmic space"/>
    <property type="evidence" value="ECO:0007669"/>
    <property type="project" value="InterPro"/>
</dbReference>
<reference evidence="4 5" key="1">
    <citation type="submission" date="2011-02" db="EMBL/GenBank/DDBJ databases">
        <authorList>
            <person name="Weinstock G."/>
            <person name="Sodergren E."/>
            <person name="Clifton S."/>
            <person name="Fulton L."/>
            <person name="Fulton B."/>
            <person name="Courtney L."/>
            <person name="Fronick C."/>
            <person name="Harrison M."/>
            <person name="Strong C."/>
            <person name="Farmer C."/>
            <person name="Delahaunty K."/>
            <person name="Markovic C."/>
            <person name="Hall O."/>
            <person name="Minx P."/>
            <person name="Tomlinson C."/>
            <person name="Mitreva M."/>
            <person name="Hou S."/>
            <person name="Chen J."/>
            <person name="Wollam A."/>
            <person name="Pepin K.H."/>
            <person name="Johnson M."/>
            <person name="Bhonagiri V."/>
            <person name="Zhang X."/>
            <person name="Suruliraj S."/>
            <person name="Warren W."/>
            <person name="Chinwalla A."/>
            <person name="Mardis E.R."/>
            <person name="Wilson R.K."/>
        </authorList>
    </citation>
    <scope>NUCLEOTIDE SEQUENCE [LARGE SCALE GENOMIC DNA]</scope>
    <source>
        <strain evidence="4 5">YIT 11841</strain>
    </source>
</reference>
<comment type="caution">
    <text evidence="4">The sequence shown here is derived from an EMBL/GenBank/DDBJ whole genome shotgun (WGS) entry which is preliminary data.</text>
</comment>
<dbReference type="AlphaFoldDB" id="F3QVF3"/>
<evidence type="ECO:0000313" key="5">
    <source>
        <dbReference type="Proteomes" id="UP000005546"/>
    </source>
</evidence>
<dbReference type="Proteomes" id="UP000005546">
    <property type="component" value="Unassembled WGS sequence"/>
</dbReference>
<keyword evidence="1" id="KW-0732">Signal</keyword>
<evidence type="ECO:0000313" key="4">
    <source>
        <dbReference type="EMBL" id="EGG52734.1"/>
    </source>
</evidence>
<dbReference type="HOGENOM" id="CLU_314701_0_0_10"/>
<evidence type="ECO:0000256" key="2">
    <source>
        <dbReference type="ARBA" id="ARBA00023239"/>
    </source>
</evidence>
<feature type="domain" description="Alginate lyase" evidence="3">
    <location>
        <begin position="72"/>
        <end position="300"/>
    </location>
</feature>
<sequence>MAQGFIHPGALHTQADFDRVKEKLANGEEPWTAAYKFFKTSPYIMTVDDRHPTPVRRIVRGCGAGCPWLPPGENTDNYGTPQDNAHAAYQFALEWKITGDEKYARKAVEYLNAWARTCKDIGGNNNYALASGLSGYAFANAGELMRDYEGWKPADFKRYQDFIRRVFVRNSLSFLENRAEGHDDHYWSNWGLCNVLCIISAGILCDDVWVYNRGMEFYKYMEDHRYGESIHMLVYHLFEDEDGPFGYIGQMHESNRDQSHASMAVALAADVCGVGRNQGEDAYMHKDDRIAAGFEYVARYNMWQDVPYVPYTNMEGGYFPEPGWGGRGVDRPCWPRIINYYENVRGVEMPWGHAIMMRHNNGTGLDGGGGFYGGGGGYDHLGFTALMCSLDPLTDKTKVPTKLGGTVQYNGVSTTRTEVSNIPKGSQMKITVILPEDEEDTGKWSWDDDPTCKSNERELTLETSSVIRVRYINSKGVECTRMYSLHVEGEGTPEGYADVYAKVNSVEIHDSVIYAKKYANVILGMNYDGFTIREWKWERSTDGKRWTDLRTNCNLLEIESVAKTYYYRVTMTHPSGATIIKNFLVEVAEVDPYVIHGNQSQPGTNLVLEKGSSFSMYGVPTSILGKLPETTRIYKWVVGTDTIQADTLTYHLDEQGNKVADLNDTLHIKSLDSCFKCKLVFQRVAESGAEAKSVCHFNVDAYEACTEDPSSEDSYYISNEWGAYLRNTDAQFVPYAEENDQDYLWRLRRLSASYGNRYMLFSRTNSKMHLSKDGKMMNGSDYANNSFNILRKCTDEGVYAIQRSPAASGGMLLPSEDGMLLEVSQAPCSGFPFRIVKKTDNPDGMEEVMAEMKGEEAQLISCNRHGNHLAVEAQESGMLKIYSFDGRLVKSVRCTAGKNEVGLPVQNVGWLLHYVGTSGRTQGMKMR</sequence>
<dbReference type="EMBL" id="AFBR01000065">
    <property type="protein sequence ID" value="EGG52734.1"/>
    <property type="molecule type" value="Genomic_DNA"/>
</dbReference>
<accession>F3QVF3</accession>
<dbReference type="SUPFAM" id="SSF48230">
    <property type="entry name" value="Chondroitin AC/alginate lyase"/>
    <property type="match status" value="1"/>
</dbReference>